<evidence type="ECO:0000256" key="4">
    <source>
        <dbReference type="ARBA" id="ARBA00023315"/>
    </source>
</evidence>
<dbReference type="PANTHER" id="PTHR43420">
    <property type="entry name" value="ACETYLTRANSFERASE"/>
    <property type="match status" value="1"/>
</dbReference>
<dbReference type="PATRIC" id="fig|796937.3.peg.2268"/>
<evidence type="ECO:0000259" key="6">
    <source>
        <dbReference type="PROSITE" id="PS51186"/>
    </source>
</evidence>
<dbReference type="GO" id="GO:0008999">
    <property type="term" value="F:protein-N-terminal-alanine acetyltransferase activity"/>
    <property type="evidence" value="ECO:0007669"/>
    <property type="project" value="UniProtKB-EC"/>
</dbReference>
<dbReference type="PANTHER" id="PTHR43420:SF44">
    <property type="entry name" value="ACETYLTRANSFERASE YPEA"/>
    <property type="match status" value="1"/>
</dbReference>
<evidence type="ECO:0000313" key="8">
    <source>
        <dbReference type="Proteomes" id="UP000006437"/>
    </source>
</evidence>
<comment type="caution">
    <text evidence="7">The sequence shown here is derived from an EMBL/GenBank/DDBJ whole genome shotgun (WGS) entry which is preliminary data.</text>
</comment>
<dbReference type="HOGENOM" id="CLU_013985_23_2_9"/>
<dbReference type="SUPFAM" id="SSF55729">
    <property type="entry name" value="Acyl-CoA N-acyltransferases (Nat)"/>
    <property type="match status" value="1"/>
</dbReference>
<dbReference type="Gene3D" id="3.40.630.30">
    <property type="match status" value="1"/>
</dbReference>
<dbReference type="PROSITE" id="PS51186">
    <property type="entry name" value="GNAT"/>
    <property type="match status" value="1"/>
</dbReference>
<dbReference type="NCBIfam" id="TIGR01575">
    <property type="entry name" value="rimI"/>
    <property type="match status" value="1"/>
</dbReference>
<sequence>MEDVKVLKMSKEHIEDVLEIEKRCFTDAWTRKMFEDELLNPLAYYIVLVQDENIVGYAGFWDIIDDAQIMNVAVDTMYRGKGLGNLIMEDFIKEAKDRHLDTMSLEVRVSNEPAIKLYEKYGFEVQGRRKKYYQDNGEDAYIMYLFDL</sequence>
<dbReference type="InterPro" id="IPR006464">
    <property type="entry name" value="AcTrfase_RimI/Ard1"/>
</dbReference>
<name>G9X3S1_9FIRM</name>
<dbReference type="EC" id="2.3.1.266" evidence="5"/>
<evidence type="ECO:0000256" key="2">
    <source>
        <dbReference type="ARBA" id="ARBA00022490"/>
    </source>
</evidence>
<evidence type="ECO:0000256" key="1">
    <source>
        <dbReference type="ARBA" id="ARBA00005395"/>
    </source>
</evidence>
<dbReference type="RefSeq" id="WP_009525263.1">
    <property type="nucleotide sequence ID" value="NZ_JH414550.1"/>
</dbReference>
<dbReference type="BioCyc" id="EBAC796937-HMP:GMGH-1030-MONOMER"/>
<accession>G9X3S1</accession>
<reference evidence="7 8" key="1">
    <citation type="submission" date="2011-08" db="EMBL/GenBank/DDBJ databases">
        <title>The Genome Sequence of Eubacteriaceae bacterium ACC19a.</title>
        <authorList>
            <consortium name="The Broad Institute Genome Sequencing Platform"/>
            <person name="Earl A."/>
            <person name="Ward D."/>
            <person name="Feldgarden M."/>
            <person name="Gevers D."/>
            <person name="Sizova M."/>
            <person name="Hazen A."/>
            <person name="Epstein S."/>
            <person name="Young S.K."/>
            <person name="Zeng Q."/>
            <person name="Gargeya S."/>
            <person name="Fitzgerald M."/>
            <person name="Haas B."/>
            <person name="Abouelleil A."/>
            <person name="Alvarado L."/>
            <person name="Arachchi H.M."/>
            <person name="Berlin A."/>
            <person name="Brown A."/>
            <person name="Chapman S.B."/>
            <person name="Chen Z."/>
            <person name="Dunbar C."/>
            <person name="Freedman E."/>
            <person name="Gearin G."/>
            <person name="Gellesch M."/>
            <person name="Goldberg J."/>
            <person name="Griggs A."/>
            <person name="Gujja S."/>
            <person name="Heiman D."/>
            <person name="Howarth C."/>
            <person name="Larson L."/>
            <person name="Lui A."/>
            <person name="MacDonald P.J.P."/>
            <person name="Montmayeur A."/>
            <person name="Murphy C."/>
            <person name="Neiman D."/>
            <person name="Pearson M."/>
            <person name="Priest M."/>
            <person name="Roberts A."/>
            <person name="Saif S."/>
            <person name="Shea T."/>
            <person name="Shenoy N."/>
            <person name="Sisk P."/>
            <person name="Stolte C."/>
            <person name="Sykes S."/>
            <person name="Wortman J."/>
            <person name="Nusbaum C."/>
            <person name="Birren B."/>
        </authorList>
    </citation>
    <scope>NUCLEOTIDE SEQUENCE [LARGE SCALE GENOMIC DNA]</scope>
    <source>
        <strain evidence="7 8">ACC19a</strain>
    </source>
</reference>
<proteinExistence type="inferred from homology"/>
<keyword evidence="3 7" id="KW-0808">Transferase</keyword>
<dbReference type="InterPro" id="IPR000182">
    <property type="entry name" value="GNAT_dom"/>
</dbReference>
<dbReference type="EMBL" id="AFZE01000058">
    <property type="protein sequence ID" value="EHL10036.1"/>
    <property type="molecule type" value="Genomic_DNA"/>
</dbReference>
<dbReference type="InterPro" id="IPR016181">
    <property type="entry name" value="Acyl_CoA_acyltransferase"/>
</dbReference>
<dbReference type="GO" id="GO:0005737">
    <property type="term" value="C:cytoplasm"/>
    <property type="evidence" value="ECO:0007669"/>
    <property type="project" value="UniProtKB-SubCell"/>
</dbReference>
<dbReference type="AlphaFoldDB" id="G9X3S1"/>
<organism evidence="7 8">
    <name type="scientific">Peptoanaerobacter stomatis</name>
    <dbReference type="NCBI Taxonomy" id="796937"/>
    <lineage>
        <taxon>Bacteria</taxon>
        <taxon>Bacillati</taxon>
        <taxon>Bacillota</taxon>
        <taxon>Clostridia</taxon>
        <taxon>Peptostreptococcales</taxon>
        <taxon>Filifactoraceae</taxon>
        <taxon>Peptoanaerobacter</taxon>
    </lineage>
</organism>
<keyword evidence="4" id="KW-0012">Acyltransferase</keyword>
<evidence type="ECO:0000256" key="3">
    <source>
        <dbReference type="ARBA" id="ARBA00022679"/>
    </source>
</evidence>
<dbReference type="InterPro" id="IPR050680">
    <property type="entry name" value="YpeA/RimI_acetyltransf"/>
</dbReference>
<dbReference type="Proteomes" id="UP000006437">
    <property type="component" value="Unassembled WGS sequence"/>
</dbReference>
<comment type="similarity">
    <text evidence="1 5">Belongs to the acetyltransferase family. RimI subfamily.</text>
</comment>
<comment type="function">
    <text evidence="5">Acetylates the N-terminal alanine of ribosomal protein bS18.</text>
</comment>
<gene>
    <name evidence="7" type="ORF">HMPREF9629_01028</name>
</gene>
<feature type="domain" description="N-acetyltransferase" evidence="6">
    <location>
        <begin position="4"/>
        <end position="148"/>
    </location>
</feature>
<comment type="catalytic activity">
    <reaction evidence="5">
        <text>N-terminal L-alanyl-[ribosomal protein bS18] + acetyl-CoA = N-terminal N(alpha)-acetyl-L-alanyl-[ribosomal protein bS18] + CoA + H(+)</text>
        <dbReference type="Rhea" id="RHEA:43756"/>
        <dbReference type="Rhea" id="RHEA-COMP:10676"/>
        <dbReference type="Rhea" id="RHEA-COMP:10677"/>
        <dbReference type="ChEBI" id="CHEBI:15378"/>
        <dbReference type="ChEBI" id="CHEBI:57287"/>
        <dbReference type="ChEBI" id="CHEBI:57288"/>
        <dbReference type="ChEBI" id="CHEBI:64718"/>
        <dbReference type="ChEBI" id="CHEBI:83683"/>
        <dbReference type="EC" id="2.3.1.266"/>
    </reaction>
</comment>
<evidence type="ECO:0000256" key="5">
    <source>
        <dbReference type="RuleBase" id="RU363094"/>
    </source>
</evidence>
<comment type="subcellular location">
    <subcellularLocation>
        <location evidence="5">Cytoplasm</location>
    </subcellularLocation>
</comment>
<evidence type="ECO:0000313" key="7">
    <source>
        <dbReference type="EMBL" id="EHL10036.1"/>
    </source>
</evidence>
<dbReference type="CDD" id="cd04301">
    <property type="entry name" value="NAT_SF"/>
    <property type="match status" value="1"/>
</dbReference>
<keyword evidence="2 5" id="KW-0963">Cytoplasm</keyword>
<dbReference type="Pfam" id="PF00583">
    <property type="entry name" value="Acetyltransf_1"/>
    <property type="match status" value="1"/>
</dbReference>
<protein>
    <recommendedName>
        <fullName evidence="5">[Ribosomal protein bS18]-alanine N-acetyltransferase</fullName>
        <ecNumber evidence="5">2.3.1.266</ecNumber>
    </recommendedName>
</protein>